<accession>A0ACC6JMJ5</accession>
<comment type="caution">
    <text evidence="1">The sequence shown here is derived from an EMBL/GenBank/DDBJ whole genome shotgun (WGS) entry which is preliminary data.</text>
</comment>
<proteinExistence type="predicted"/>
<reference evidence="1" key="1">
    <citation type="submission" date="2023-07" db="EMBL/GenBank/DDBJ databases">
        <title>Sorghum-associated microbial communities from plants grown in Nebraska, USA.</title>
        <authorList>
            <person name="Schachtman D."/>
        </authorList>
    </citation>
    <scope>NUCLEOTIDE SEQUENCE</scope>
    <source>
        <strain evidence="1">BE46</strain>
    </source>
</reference>
<gene>
    <name evidence="1" type="ORF">J2X87_002802</name>
</gene>
<evidence type="ECO:0000313" key="1">
    <source>
        <dbReference type="EMBL" id="MDR6607731.1"/>
    </source>
</evidence>
<name>A0ACC6JMJ5_9PSED</name>
<dbReference type="EMBL" id="JAVDSD010000005">
    <property type="protein sequence ID" value="MDR6607731.1"/>
    <property type="molecule type" value="Genomic_DNA"/>
</dbReference>
<dbReference type="Proteomes" id="UP001259420">
    <property type="component" value="Unassembled WGS sequence"/>
</dbReference>
<evidence type="ECO:0000313" key="2">
    <source>
        <dbReference type="Proteomes" id="UP001259420"/>
    </source>
</evidence>
<sequence>MLVNRAGFNPLENRGLGWGGRSFLPGALMEAIQRWSGCHHWRGARPGSTQWAWTTASEWLARKPPSRAGSLHRGLGIPVRDWSAGRPPSRASPLPQKSKGRAAYTHALHHSSGRALARLQLLILIHPPPRQAEWRRSSGGWARSAVRRSRTHREEVEAKPTGGDAPG</sequence>
<keyword evidence="2" id="KW-1185">Reference proteome</keyword>
<organism evidence="1 2">
    <name type="scientific">Pseudomonas synxantha</name>
    <dbReference type="NCBI Taxonomy" id="47883"/>
    <lineage>
        <taxon>Bacteria</taxon>
        <taxon>Pseudomonadati</taxon>
        <taxon>Pseudomonadota</taxon>
        <taxon>Gammaproteobacteria</taxon>
        <taxon>Pseudomonadales</taxon>
        <taxon>Pseudomonadaceae</taxon>
        <taxon>Pseudomonas</taxon>
    </lineage>
</organism>
<protein>
    <submittedName>
        <fullName evidence="1">Uncharacterized protein</fullName>
    </submittedName>
</protein>